<evidence type="ECO:0000313" key="5">
    <source>
        <dbReference type="EMBL" id="ORZ13094.1"/>
    </source>
</evidence>
<feature type="region of interest" description="Disordered" evidence="2">
    <location>
        <begin position="71"/>
        <end position="111"/>
    </location>
</feature>
<evidence type="ECO:0000256" key="2">
    <source>
        <dbReference type="SAM" id="MobiDB-lite"/>
    </source>
</evidence>
<dbReference type="InterPro" id="IPR008828">
    <property type="entry name" value="Sin1/Avo1"/>
</dbReference>
<dbReference type="AlphaFoldDB" id="A0A1X2IAY2"/>
<dbReference type="InterPro" id="IPR031313">
    <property type="entry name" value="Sin1_PH_dom"/>
</dbReference>
<feature type="domain" description="SIN1-type PH" evidence="4">
    <location>
        <begin position="787"/>
        <end position="887"/>
    </location>
</feature>
<organism evidence="5 6">
    <name type="scientific">Absidia repens</name>
    <dbReference type="NCBI Taxonomy" id="90262"/>
    <lineage>
        <taxon>Eukaryota</taxon>
        <taxon>Fungi</taxon>
        <taxon>Fungi incertae sedis</taxon>
        <taxon>Mucoromycota</taxon>
        <taxon>Mucoromycotina</taxon>
        <taxon>Mucoromycetes</taxon>
        <taxon>Mucorales</taxon>
        <taxon>Cunninghamellaceae</taxon>
        <taxon>Absidia</taxon>
    </lineage>
</organism>
<dbReference type="PANTHER" id="PTHR13335">
    <property type="entry name" value="TARGET OF RAPAMYCIN COMPLEX 2 SUBUNIT MAPKAP1"/>
    <property type="match status" value="1"/>
</dbReference>
<dbReference type="InterPro" id="IPR031567">
    <property type="entry name" value="CRIM_dom"/>
</dbReference>
<dbReference type="GO" id="GO:0005737">
    <property type="term" value="C:cytoplasm"/>
    <property type="evidence" value="ECO:0007669"/>
    <property type="project" value="TreeGrafter"/>
</dbReference>
<feature type="compositionally biased region" description="Polar residues" evidence="2">
    <location>
        <begin position="585"/>
        <end position="601"/>
    </location>
</feature>
<feature type="domain" description="CRIM" evidence="3">
    <location>
        <begin position="365"/>
        <end position="500"/>
    </location>
</feature>
<feature type="region of interest" description="Disordered" evidence="2">
    <location>
        <begin position="527"/>
        <end position="614"/>
    </location>
</feature>
<feature type="compositionally biased region" description="Low complexity" evidence="2">
    <location>
        <begin position="531"/>
        <end position="547"/>
    </location>
</feature>
<feature type="compositionally biased region" description="Low complexity" evidence="2">
    <location>
        <begin position="566"/>
        <end position="579"/>
    </location>
</feature>
<protein>
    <submittedName>
        <fullName evidence="5">Stress-activated map kinase interacting protein 1-domain-containing protein</fullName>
    </submittedName>
</protein>
<dbReference type="OrthoDB" id="241990at2759"/>
<dbReference type="GO" id="GO:0005886">
    <property type="term" value="C:plasma membrane"/>
    <property type="evidence" value="ECO:0007669"/>
    <property type="project" value="TreeGrafter"/>
</dbReference>
<dbReference type="GO" id="GO:0031932">
    <property type="term" value="C:TORC2 complex"/>
    <property type="evidence" value="ECO:0007669"/>
    <property type="project" value="InterPro"/>
</dbReference>
<name>A0A1X2IAY2_9FUNG</name>
<evidence type="ECO:0000259" key="3">
    <source>
        <dbReference type="Pfam" id="PF16978"/>
    </source>
</evidence>
<evidence type="ECO:0000259" key="4">
    <source>
        <dbReference type="Pfam" id="PF16979"/>
    </source>
</evidence>
<accession>A0A1X2IAY2</accession>
<dbReference type="Pfam" id="PF16978">
    <property type="entry name" value="CRIM"/>
    <property type="match status" value="1"/>
</dbReference>
<comment type="caution">
    <text evidence="5">The sequence shown here is derived from an EMBL/GenBank/DDBJ whole genome shotgun (WGS) entry which is preliminary data.</text>
</comment>
<evidence type="ECO:0000313" key="6">
    <source>
        <dbReference type="Proteomes" id="UP000193560"/>
    </source>
</evidence>
<feature type="compositionally biased region" description="Basic residues" evidence="2">
    <location>
        <begin position="78"/>
        <end position="88"/>
    </location>
</feature>
<dbReference type="STRING" id="90262.A0A1X2IAY2"/>
<gene>
    <name evidence="5" type="ORF">BCR42DRAFT_483418</name>
</gene>
<evidence type="ECO:0000256" key="1">
    <source>
        <dbReference type="ARBA" id="ARBA00009407"/>
    </source>
</evidence>
<dbReference type="Gene3D" id="2.30.29.30">
    <property type="entry name" value="Pleckstrin-homology domain (PH domain)/Phosphotyrosine-binding domain (PTB)"/>
    <property type="match status" value="1"/>
</dbReference>
<keyword evidence="6" id="KW-1185">Reference proteome</keyword>
<sequence length="893" mass="96607">MALITDTEFLIHMMRIKFLRMDDRGERIMAFPPTVMSDDYVRLAAPCYPEMQYCYSPAYDMGSKDNPIFGTGLMSSPRTKRTQFRSRKQASTNNDETINNGGAGGGGADGKLLTTIKSSSVLVASRMDSSSDSDDETETDIMTRQLRQQPQEGISQSNNNNKSHDDTTTMLSQGGTSEQTTSASLHPSMESNIDPSPRSSLDVIDTNTHENSMPFMHVTSVAPRASLDTSRYTKSNVFSPPIPPPKMATTAATPTANTALQPHPLPPPPTTAPTAPSVTNTSAGIGRTAHPGGSGPSAVSSRKQQQQQQQQHSPSLIPPFSSPSTSATTSTTTPASPDSAQSPTSSPPPLLLQQSPRRYHIIPGKSALTAMIAAKASTAENPFSTYSHASGKGSSHPMTLCIYLPHSSTPYKPVSLVVRPDAIIDDVIGYILYDYVEQKRKPELDQDVYDLAQWVLLIAEDDGEIEDDLPALDRTQKIDKVSFDQFALCRANPSQAKQNEQIRAKLGRFKPDLDSLKKKPSMVLGSAMNGAPSTPMTATSSSTTAMTNGTENYNNNALHVPVMTKGVSGSTNYSGSSSSEANLEPPSNNQLLHLPSTQPMETSSSAGGGSSTSMTGPASMITVAASAAAAASAADADSSSIAVPVPSSKSVLTRAALPMTPIKYFRIQLMTSEEVSATTTIPVYAEMFIGDVLELVSRKRKLDPNEYMLTFPDSNLVISSDTAVASLKEDVEELALKKKGTTLTVPNSSSNPLWRSPIKKRKEEPHSPMYFNTGDSNKQPSDNFLQQYKKYNVNRKTPMFVGKRVSVLAIDGNYIHLMPPEHKGMFDSVKTSSFQISAIRSCKQSKKVPSNFKIGVMKRDYKTYDLEAETSKEAYEICARIRFLMQMNKGSGT</sequence>
<comment type="similarity">
    <text evidence="1">Belongs to the SIN1 family.</text>
</comment>
<dbReference type="EMBL" id="MCGE01000017">
    <property type="protein sequence ID" value="ORZ13094.1"/>
    <property type="molecule type" value="Genomic_DNA"/>
</dbReference>
<feature type="compositionally biased region" description="Low complexity" evidence="2">
    <location>
        <begin position="272"/>
        <end position="283"/>
    </location>
</feature>
<feature type="compositionally biased region" description="Low complexity" evidence="2">
    <location>
        <begin position="322"/>
        <end position="344"/>
    </location>
</feature>
<dbReference type="InterPro" id="IPR011993">
    <property type="entry name" value="PH-like_dom_sf"/>
</dbReference>
<reference evidence="5 6" key="1">
    <citation type="submission" date="2016-07" db="EMBL/GenBank/DDBJ databases">
        <title>Pervasive Adenine N6-methylation of Active Genes in Fungi.</title>
        <authorList>
            <consortium name="DOE Joint Genome Institute"/>
            <person name="Mondo S.J."/>
            <person name="Dannebaum R.O."/>
            <person name="Kuo R.C."/>
            <person name="Labutti K."/>
            <person name="Haridas S."/>
            <person name="Kuo A."/>
            <person name="Salamov A."/>
            <person name="Ahrendt S.R."/>
            <person name="Lipzen A."/>
            <person name="Sullivan W."/>
            <person name="Andreopoulos W.B."/>
            <person name="Clum A."/>
            <person name="Lindquist E."/>
            <person name="Daum C."/>
            <person name="Ramamoorthy G.K."/>
            <person name="Gryganskyi A."/>
            <person name="Culley D."/>
            <person name="Magnuson J.K."/>
            <person name="James T.Y."/>
            <person name="O'Malley M.A."/>
            <person name="Stajich J.E."/>
            <person name="Spatafora J.W."/>
            <person name="Visel A."/>
            <person name="Grigoriev I.V."/>
        </authorList>
    </citation>
    <scope>NUCLEOTIDE SEQUENCE [LARGE SCALE GENOMIC DNA]</scope>
    <source>
        <strain evidence="5 6">NRRL 1336</strain>
    </source>
</reference>
<keyword evidence="5" id="KW-0418">Kinase</keyword>
<proteinExistence type="inferred from homology"/>
<dbReference type="Proteomes" id="UP000193560">
    <property type="component" value="Unassembled WGS sequence"/>
</dbReference>
<keyword evidence="5" id="KW-0808">Transferase</keyword>
<dbReference type="GO" id="GO:0005546">
    <property type="term" value="F:phosphatidylinositol-4,5-bisphosphate binding"/>
    <property type="evidence" value="ECO:0007669"/>
    <property type="project" value="TreeGrafter"/>
</dbReference>
<dbReference type="GO" id="GO:0016301">
    <property type="term" value="F:kinase activity"/>
    <property type="evidence" value="ECO:0007669"/>
    <property type="project" value="UniProtKB-KW"/>
</dbReference>
<dbReference type="PANTHER" id="PTHR13335:SF1">
    <property type="entry name" value="TARGET OF RAPAMYCIN COMPLEX 2 SUBUNIT MAPKAP1"/>
    <property type="match status" value="1"/>
</dbReference>
<feature type="compositionally biased region" description="Low complexity" evidence="2">
    <location>
        <begin position="247"/>
        <end position="262"/>
    </location>
</feature>
<feature type="compositionally biased region" description="Polar residues" evidence="2">
    <location>
        <begin position="89"/>
        <end position="100"/>
    </location>
</feature>
<feature type="compositionally biased region" description="Polar residues" evidence="2">
    <location>
        <begin position="148"/>
        <end position="161"/>
    </location>
</feature>
<feature type="compositionally biased region" description="Low complexity" evidence="2">
    <location>
        <begin position="304"/>
        <end position="315"/>
    </location>
</feature>
<dbReference type="Pfam" id="PF16979">
    <property type="entry name" value="SIN1_PH"/>
    <property type="match status" value="1"/>
</dbReference>
<feature type="region of interest" description="Disordered" evidence="2">
    <location>
        <begin position="148"/>
        <end position="205"/>
    </location>
</feature>
<feature type="compositionally biased region" description="Polar residues" evidence="2">
    <location>
        <begin position="548"/>
        <end position="557"/>
    </location>
</feature>
<feature type="region of interest" description="Disordered" evidence="2">
    <location>
        <begin position="232"/>
        <end position="353"/>
    </location>
</feature>
<dbReference type="GO" id="GO:0038203">
    <property type="term" value="P:TORC2 signaling"/>
    <property type="evidence" value="ECO:0007669"/>
    <property type="project" value="TreeGrafter"/>
</dbReference>
<feature type="compositionally biased region" description="Polar residues" evidence="2">
    <location>
        <begin position="168"/>
        <end position="205"/>
    </location>
</feature>